<evidence type="ECO:0000313" key="3">
    <source>
        <dbReference type="Proteomes" id="UP000515703"/>
    </source>
</evidence>
<sequence>MIIYVLFIFTICIIFTTYNYKKLSLRINVMKNMINVENLQIVLEEDMNYFVMISEMQKFEIELFMKLLKYYGDDKLKGLLINVEEYKNAEKYKPNFICEYNINMLPVIISNGKNGYYELIDPHN</sequence>
<gene>
    <name evidence="2" type="ORF">bsdcttw_13870</name>
</gene>
<protein>
    <submittedName>
        <fullName evidence="2">Uncharacterized protein</fullName>
    </submittedName>
</protein>
<dbReference type="KEGG" id="acht:bsdcttw_13870"/>
<reference evidence="2 3" key="2">
    <citation type="submission" date="2020-08" db="EMBL/GenBank/DDBJ databases">
        <authorList>
            <person name="Ueki A."/>
            <person name="Tonouchi A."/>
        </authorList>
    </citation>
    <scope>NUCLEOTIDE SEQUENCE [LARGE SCALE GENOMIC DNA]</scope>
    <source>
        <strain evidence="2 3">CTTW</strain>
    </source>
</reference>
<keyword evidence="1" id="KW-0812">Transmembrane</keyword>
<accession>A0A7I8DPZ0</accession>
<organism evidence="2 3">
    <name type="scientific">Anaerocolumna chitinilytica</name>
    <dbReference type="NCBI Taxonomy" id="1727145"/>
    <lineage>
        <taxon>Bacteria</taxon>
        <taxon>Bacillati</taxon>
        <taxon>Bacillota</taxon>
        <taxon>Clostridia</taxon>
        <taxon>Lachnospirales</taxon>
        <taxon>Lachnospiraceae</taxon>
        <taxon>Anaerocolumna</taxon>
    </lineage>
</organism>
<evidence type="ECO:0000313" key="2">
    <source>
        <dbReference type="EMBL" id="BCJ98346.1"/>
    </source>
</evidence>
<name>A0A7I8DPZ0_9FIRM</name>
<dbReference type="AlphaFoldDB" id="A0A7I8DPZ0"/>
<keyword evidence="3" id="KW-1185">Reference proteome</keyword>
<keyword evidence="1" id="KW-0472">Membrane</keyword>
<proteinExistence type="predicted"/>
<reference evidence="2 3" key="1">
    <citation type="submission" date="2020-08" db="EMBL/GenBank/DDBJ databases">
        <title>Draft genome sequencing of an Anaerocolumna strain isolated from anoxic soil subjected to BSD treatment.</title>
        <authorList>
            <person name="Uek A."/>
            <person name="Tonouchi A."/>
        </authorList>
    </citation>
    <scope>NUCLEOTIDE SEQUENCE [LARGE SCALE GENOMIC DNA]</scope>
    <source>
        <strain evidence="2 3">CTTW</strain>
    </source>
</reference>
<feature type="transmembrane region" description="Helical" evidence="1">
    <location>
        <begin position="6"/>
        <end position="23"/>
    </location>
</feature>
<dbReference type="RefSeq" id="WP_207726505.1">
    <property type="nucleotide sequence ID" value="NZ_AP023368.1"/>
</dbReference>
<keyword evidence="1" id="KW-1133">Transmembrane helix</keyword>
<dbReference type="Proteomes" id="UP000515703">
    <property type="component" value="Chromosome"/>
</dbReference>
<evidence type="ECO:0000256" key="1">
    <source>
        <dbReference type="SAM" id="Phobius"/>
    </source>
</evidence>
<dbReference type="EMBL" id="AP023368">
    <property type="protein sequence ID" value="BCJ98346.1"/>
    <property type="molecule type" value="Genomic_DNA"/>
</dbReference>